<gene>
    <name evidence="7" type="ORF">PYX00_008634</name>
</gene>
<feature type="domain" description="Glycosyl hydrolase family 31 C-terminal" evidence="6">
    <location>
        <begin position="931"/>
        <end position="1013"/>
    </location>
</feature>
<dbReference type="SUPFAM" id="SSF51445">
    <property type="entry name" value="(Trans)glycosidases"/>
    <property type="match status" value="2"/>
</dbReference>
<evidence type="ECO:0000313" key="7">
    <source>
        <dbReference type="EMBL" id="KAL0271580.1"/>
    </source>
</evidence>
<keyword evidence="2" id="KW-0378">Hydrolase</keyword>
<dbReference type="AlphaFoldDB" id="A0AAW2HNL4"/>
<feature type="region of interest" description="Disordered" evidence="3">
    <location>
        <begin position="135"/>
        <end position="169"/>
    </location>
</feature>
<comment type="similarity">
    <text evidence="1 2">Belongs to the glycosyl hydrolase 31 family.</text>
</comment>
<accession>A0AAW2HNL4</accession>
<protein>
    <submittedName>
        <fullName evidence="7">Uncharacterized protein</fullName>
    </submittedName>
</protein>
<keyword evidence="4" id="KW-0472">Membrane</keyword>
<evidence type="ECO:0000259" key="5">
    <source>
        <dbReference type="Pfam" id="PF01055"/>
    </source>
</evidence>
<dbReference type="EMBL" id="JARGDH010000004">
    <property type="protein sequence ID" value="KAL0271580.1"/>
    <property type="molecule type" value="Genomic_DNA"/>
</dbReference>
<dbReference type="Pfam" id="PF21365">
    <property type="entry name" value="Glyco_hydro_31_3rd"/>
    <property type="match status" value="1"/>
</dbReference>
<evidence type="ECO:0000256" key="1">
    <source>
        <dbReference type="ARBA" id="ARBA00007806"/>
    </source>
</evidence>
<dbReference type="GO" id="GO:0005975">
    <property type="term" value="P:carbohydrate metabolic process"/>
    <property type="evidence" value="ECO:0007669"/>
    <property type="project" value="InterPro"/>
</dbReference>
<dbReference type="GO" id="GO:0004553">
    <property type="term" value="F:hydrolase activity, hydrolyzing O-glycosyl compounds"/>
    <property type="evidence" value="ECO:0007669"/>
    <property type="project" value="InterPro"/>
</dbReference>
<evidence type="ECO:0000256" key="3">
    <source>
        <dbReference type="SAM" id="MobiDB-lite"/>
    </source>
</evidence>
<feature type="compositionally biased region" description="Basic and acidic residues" evidence="3">
    <location>
        <begin position="83"/>
        <end position="94"/>
    </location>
</feature>
<dbReference type="InterPro" id="IPR013780">
    <property type="entry name" value="Glyco_hydro_b"/>
</dbReference>
<keyword evidence="4" id="KW-0812">Transmembrane</keyword>
<dbReference type="PANTHER" id="PTHR43053:SF6">
    <property type="entry name" value="SITS-BINDING PROTEIN"/>
    <property type="match status" value="1"/>
</dbReference>
<feature type="compositionally biased region" description="Basic and acidic residues" evidence="3">
    <location>
        <begin position="46"/>
        <end position="71"/>
    </location>
</feature>
<dbReference type="InterPro" id="IPR048395">
    <property type="entry name" value="Glyco_hydro_31_C"/>
</dbReference>
<feature type="region of interest" description="Disordered" evidence="3">
    <location>
        <begin position="753"/>
        <end position="776"/>
    </location>
</feature>
<feature type="region of interest" description="Disordered" evidence="3">
    <location>
        <begin position="46"/>
        <end position="113"/>
    </location>
</feature>
<name>A0AAW2HNL4_9NEOP</name>
<evidence type="ECO:0000259" key="6">
    <source>
        <dbReference type="Pfam" id="PF21365"/>
    </source>
</evidence>
<dbReference type="Gene3D" id="3.20.20.80">
    <property type="entry name" value="Glycosidases"/>
    <property type="match status" value="2"/>
</dbReference>
<reference evidence="7" key="1">
    <citation type="journal article" date="2024" name="Gigascience">
        <title>Chromosome-level genome of the poultry shaft louse Menopon gallinae provides insight into the host-switching and adaptive evolution of parasitic lice.</title>
        <authorList>
            <person name="Xu Y."/>
            <person name="Ma L."/>
            <person name="Liu S."/>
            <person name="Liang Y."/>
            <person name="Liu Q."/>
            <person name="He Z."/>
            <person name="Tian L."/>
            <person name="Duan Y."/>
            <person name="Cai W."/>
            <person name="Li H."/>
            <person name="Song F."/>
        </authorList>
    </citation>
    <scope>NUCLEOTIDE SEQUENCE</scope>
    <source>
        <strain evidence="7">Cailab_2023a</strain>
    </source>
</reference>
<dbReference type="CDD" id="cd06592">
    <property type="entry name" value="GH31_NET37"/>
    <property type="match status" value="1"/>
</dbReference>
<dbReference type="InterPro" id="IPR017853">
    <property type="entry name" value="GH"/>
</dbReference>
<comment type="caution">
    <text evidence="7">The sequence shown here is derived from an EMBL/GenBank/DDBJ whole genome shotgun (WGS) entry which is preliminary data.</text>
</comment>
<sequence length="1020" mass="115550">MTTNRKFGVGLDIPFVDDSCGTMANGVAIGRPATPPIIRIKIPERYQTRIDRNAETKKEEKREEVEEEVPKESAPLLEGTPGKSDEVDGPKDGDSPGDLPNIAGAPLSRRHRRNSISLPAGLDTIESQVACDNANGQADDTFSESEPENVDVEAPKVPKRTARKKSVMPLRAPLDDSDLELPENSPGNSITSINSISSLLKEKLSMVALPGFRKVAKKPKNYKLKAFVAILFLCIVFLVGFAYVFYHQQVLQRAYFERIRFNKEERVVKLYDYEDNELLAGVLGNTIYSDLVFKCLPEDELNDGSVCMEWMHRARLYLQFNNPHEGVFCYQITWKSLNPLVNPTDCFDWSKGGHWYGGGQAKNMTWPAELGVVKLAPFITGDVTQEEWGNVLQRYFLNSKGVSISIDSKTPLYIAIDTIEDRKQFCIQARHDDFAYFYHNAVLPQLNYSICTSNNIKVLHGYMSEKSLWDGLKEQDIETINSLLTEPVWQIAPNRKEQMTEATVYNYTEDVIALAFLRQGHVLLNELWQKNLGDFTMDTSRFPTMTDTIQILQRRGFKIVLSIHPFISTESYNFKTAVKEKFLVMERSSDQIPALTRYKGSLSAGMLDITNNQSVPWLQELLHSVVKKYNINSFYLDLGTAYNMPHFYRFERTLLNPDEYKTLFTEAVLEHAEVIGVSSAVKRPRPPVFVSLPPLTSTWESLKQIIPTVLTYGIIGYPFIMPGPVGGDLHPDLAYVNYTSIYLKAMEKEMRKTTVPPVTKPPEVKPSVKEEPPASKWLEEDLDEDLDVDVENGTKSHKAEVKHNHTGDVNVFSANYDSFFNKNVNVSTAADILKNLTVTNSVEVLEKASESFPGDIMVNDHTQEFTFLPDKELYIRWLQLATFLPVIRFTHLPSTYKDDSVLEMAKALTSLRVKIVNPLLKKYAKEALDSGLPIIRPLWMLDPSDPTCHTVVDEFSVGEELIVAPVIQEGTTEREVYLPAGVWKDGIDGSLRKGSRWIHKYRVPQTKIAYFVKMPDNTRF</sequence>
<dbReference type="PANTHER" id="PTHR43053">
    <property type="entry name" value="GLYCOSIDASE FAMILY 31"/>
    <property type="match status" value="1"/>
</dbReference>
<evidence type="ECO:0000256" key="4">
    <source>
        <dbReference type="SAM" id="Phobius"/>
    </source>
</evidence>
<proteinExistence type="inferred from homology"/>
<feature type="compositionally biased region" description="Basic residues" evidence="3">
    <location>
        <begin position="157"/>
        <end position="166"/>
    </location>
</feature>
<feature type="compositionally biased region" description="Basic and acidic residues" evidence="3">
    <location>
        <begin position="762"/>
        <end position="776"/>
    </location>
</feature>
<keyword evidence="2" id="KW-0326">Glycosidase</keyword>
<feature type="compositionally biased region" description="Acidic residues" evidence="3">
    <location>
        <begin position="141"/>
        <end position="151"/>
    </location>
</feature>
<dbReference type="Gene3D" id="2.60.40.1180">
    <property type="entry name" value="Golgi alpha-mannosidase II"/>
    <property type="match status" value="1"/>
</dbReference>
<dbReference type="InterPro" id="IPR050985">
    <property type="entry name" value="Alpha-glycosidase_related"/>
</dbReference>
<feature type="transmembrane region" description="Helical" evidence="4">
    <location>
        <begin position="226"/>
        <end position="246"/>
    </location>
</feature>
<dbReference type="SUPFAM" id="SSF51011">
    <property type="entry name" value="Glycosyl hydrolase domain"/>
    <property type="match status" value="1"/>
</dbReference>
<dbReference type="Pfam" id="PF01055">
    <property type="entry name" value="Glyco_hydro_31_2nd"/>
    <property type="match status" value="1"/>
</dbReference>
<keyword evidence="4" id="KW-1133">Transmembrane helix</keyword>
<feature type="domain" description="Glycoside hydrolase family 31 TIM barrel" evidence="5">
    <location>
        <begin position="526"/>
        <end position="649"/>
    </location>
</feature>
<evidence type="ECO:0000256" key="2">
    <source>
        <dbReference type="RuleBase" id="RU361185"/>
    </source>
</evidence>
<dbReference type="InterPro" id="IPR000322">
    <property type="entry name" value="Glyco_hydro_31_TIM"/>
</dbReference>
<organism evidence="7">
    <name type="scientific">Menopon gallinae</name>
    <name type="common">poultry shaft louse</name>
    <dbReference type="NCBI Taxonomy" id="328185"/>
    <lineage>
        <taxon>Eukaryota</taxon>
        <taxon>Metazoa</taxon>
        <taxon>Ecdysozoa</taxon>
        <taxon>Arthropoda</taxon>
        <taxon>Hexapoda</taxon>
        <taxon>Insecta</taxon>
        <taxon>Pterygota</taxon>
        <taxon>Neoptera</taxon>
        <taxon>Paraneoptera</taxon>
        <taxon>Psocodea</taxon>
        <taxon>Troctomorpha</taxon>
        <taxon>Phthiraptera</taxon>
        <taxon>Amblycera</taxon>
        <taxon>Menoponidae</taxon>
        <taxon>Menopon</taxon>
    </lineage>
</organism>